<evidence type="ECO:0000313" key="2">
    <source>
        <dbReference type="RefSeq" id="XP_009796774.1"/>
    </source>
</evidence>
<dbReference type="AlphaFoldDB" id="A0A1U7YBZ7"/>
<reference evidence="1" key="1">
    <citation type="journal article" date="2013" name="Genome Biol.">
        <title>Reference genomes and transcriptomes of Nicotiana sylvestris and Nicotiana tomentosiformis.</title>
        <authorList>
            <person name="Sierro N."/>
            <person name="Battey J.N."/>
            <person name="Ouadi S."/>
            <person name="Bovet L."/>
            <person name="Goepfert S."/>
            <person name="Bakaher N."/>
            <person name="Peitsch M.C."/>
            <person name="Ivanov N.V."/>
        </authorList>
    </citation>
    <scope>NUCLEOTIDE SEQUENCE [LARGE SCALE GENOMIC DNA]</scope>
</reference>
<dbReference type="Proteomes" id="UP000189701">
    <property type="component" value="Unplaced"/>
</dbReference>
<protein>
    <submittedName>
        <fullName evidence="2">Uncharacterized protein LOC104243292</fullName>
    </submittedName>
</protein>
<name>A0A1U7YBZ7_NICSY</name>
<dbReference type="RefSeq" id="XP_009796774.1">
    <property type="nucleotide sequence ID" value="XM_009798472.1"/>
</dbReference>
<gene>
    <name evidence="2" type="primary">LOC104243292</name>
</gene>
<accession>A0A1U7YBZ7</accession>
<evidence type="ECO:0000313" key="1">
    <source>
        <dbReference type="Proteomes" id="UP000189701"/>
    </source>
</evidence>
<organism evidence="1 2">
    <name type="scientific">Nicotiana sylvestris</name>
    <name type="common">Wood tobacco</name>
    <name type="synonym">South American tobacco</name>
    <dbReference type="NCBI Taxonomy" id="4096"/>
    <lineage>
        <taxon>Eukaryota</taxon>
        <taxon>Viridiplantae</taxon>
        <taxon>Streptophyta</taxon>
        <taxon>Embryophyta</taxon>
        <taxon>Tracheophyta</taxon>
        <taxon>Spermatophyta</taxon>
        <taxon>Magnoliopsida</taxon>
        <taxon>eudicotyledons</taxon>
        <taxon>Gunneridae</taxon>
        <taxon>Pentapetalae</taxon>
        <taxon>asterids</taxon>
        <taxon>lamiids</taxon>
        <taxon>Solanales</taxon>
        <taxon>Solanaceae</taxon>
        <taxon>Nicotianoideae</taxon>
        <taxon>Nicotianeae</taxon>
        <taxon>Nicotiana</taxon>
    </lineage>
</organism>
<keyword evidence="1" id="KW-1185">Reference proteome</keyword>
<sequence>MDLIFRQKRWLELLKDYDITILYHLGKNNMLANVIRLDILEPSRVLACMVSRSFLYELIRKRQYDNPYLLVLKDTIQHSDAKQFTIGDDGVLRMQGRIYVSIMDRVCELILEEARNSWLTKSVNFIPMSATYSSEWLGEINIPKIVRLHSLPVSIISDRDFGGSWDQFLLLAEFPYNNNCLSSI</sequence>
<reference evidence="2" key="2">
    <citation type="submission" date="2025-08" db="UniProtKB">
        <authorList>
            <consortium name="RefSeq"/>
        </authorList>
    </citation>
    <scope>IDENTIFICATION</scope>
    <source>
        <tissue evidence="2">Leaf</tissue>
    </source>
</reference>
<proteinExistence type="predicted"/>